<gene>
    <name evidence="1" type="ORF">SAMN02745174_00449</name>
</gene>
<protein>
    <recommendedName>
        <fullName evidence="3">GrdX protein</fullName>
    </recommendedName>
</protein>
<dbReference type="NCBIfam" id="NF038093">
    <property type="entry name" value="GrdX"/>
    <property type="match status" value="1"/>
</dbReference>
<accession>A0A1T4KJ95</accession>
<reference evidence="1 2" key="1">
    <citation type="submission" date="2017-02" db="EMBL/GenBank/DDBJ databases">
        <authorList>
            <person name="Peterson S.W."/>
        </authorList>
    </citation>
    <scope>NUCLEOTIDE SEQUENCE [LARGE SCALE GENOMIC DNA]</scope>
    <source>
        <strain evidence="1 2">ATCC 700028</strain>
    </source>
</reference>
<dbReference type="OrthoDB" id="80663at2"/>
<dbReference type="EMBL" id="FUWX01000005">
    <property type="protein sequence ID" value="SJZ42489.1"/>
    <property type="molecule type" value="Genomic_DNA"/>
</dbReference>
<keyword evidence="2" id="KW-1185">Reference proteome</keyword>
<evidence type="ECO:0000313" key="1">
    <source>
        <dbReference type="EMBL" id="SJZ42489.1"/>
    </source>
</evidence>
<sequence>MKYIIITNNHKVFNFYKETDEVFYLDKQNLQNVLNTVQENIHQGHNLLSDPILYNLENSKNPFKSILISKERFLDNSSSEEMIEGAIHISKKIHPLDVDSLNEEILEEFRFIDLNLLTDSIKQLHHK</sequence>
<organism evidence="1 2">
    <name type="scientific">Cetobacterium ceti</name>
    <dbReference type="NCBI Taxonomy" id="180163"/>
    <lineage>
        <taxon>Bacteria</taxon>
        <taxon>Fusobacteriati</taxon>
        <taxon>Fusobacteriota</taxon>
        <taxon>Fusobacteriia</taxon>
        <taxon>Fusobacteriales</taxon>
        <taxon>Fusobacteriaceae</taxon>
        <taxon>Cetobacterium</taxon>
    </lineage>
</organism>
<dbReference type="Proteomes" id="UP000191153">
    <property type="component" value="Unassembled WGS sequence"/>
</dbReference>
<dbReference type="AlphaFoldDB" id="A0A1T4KJ95"/>
<dbReference type="STRING" id="180163.SAMN02745174_00449"/>
<evidence type="ECO:0008006" key="3">
    <source>
        <dbReference type="Google" id="ProtNLM"/>
    </source>
</evidence>
<proteinExistence type="predicted"/>
<evidence type="ECO:0000313" key="2">
    <source>
        <dbReference type="Proteomes" id="UP000191153"/>
    </source>
</evidence>
<dbReference type="InterPro" id="IPR047735">
    <property type="entry name" value="GrdX-like"/>
</dbReference>
<dbReference type="RefSeq" id="WP_078692987.1">
    <property type="nucleotide sequence ID" value="NZ_FUWX01000005.1"/>
</dbReference>
<name>A0A1T4KJ95_9FUSO</name>